<dbReference type="STRING" id="1492738.FEM21_05380"/>
<evidence type="ECO:0000313" key="2">
    <source>
        <dbReference type="Proteomes" id="UP000027064"/>
    </source>
</evidence>
<accession>A0A066WZM5</accession>
<protein>
    <submittedName>
        <fullName evidence="1">Uncharacterized protein</fullName>
    </submittedName>
</protein>
<gene>
    <name evidence="1" type="ORF">FEM21_05380</name>
</gene>
<comment type="caution">
    <text evidence="1">The sequence shown here is derived from an EMBL/GenBank/DDBJ whole genome shotgun (WGS) entry which is preliminary data.</text>
</comment>
<dbReference type="Proteomes" id="UP000027064">
    <property type="component" value="Unassembled WGS sequence"/>
</dbReference>
<name>A0A066WZM5_9FLAO</name>
<sequence>MLGFVGLFRSVFSGFKTILSLSLQQKNNDFYNIIRLVLI</sequence>
<reference evidence="1 2" key="1">
    <citation type="submission" date="2014-05" db="EMBL/GenBank/DDBJ databases">
        <title>Genome Sequence of Flavobacterium sp. EM1321.</title>
        <authorList>
            <person name="Shin S.-K."/>
            <person name="Yi H."/>
        </authorList>
    </citation>
    <scope>NUCLEOTIDE SEQUENCE [LARGE SCALE GENOMIC DNA]</scope>
    <source>
        <strain evidence="1 2">EM1321</strain>
    </source>
</reference>
<keyword evidence="2" id="KW-1185">Reference proteome</keyword>
<organism evidence="1 2">
    <name type="scientific">Flavobacterium seoulense</name>
    <dbReference type="NCBI Taxonomy" id="1492738"/>
    <lineage>
        <taxon>Bacteria</taxon>
        <taxon>Pseudomonadati</taxon>
        <taxon>Bacteroidota</taxon>
        <taxon>Flavobacteriia</taxon>
        <taxon>Flavobacteriales</taxon>
        <taxon>Flavobacteriaceae</taxon>
        <taxon>Flavobacterium</taxon>
    </lineage>
</organism>
<dbReference type="AlphaFoldDB" id="A0A066WZM5"/>
<dbReference type="EMBL" id="JNCA01000004">
    <property type="protein sequence ID" value="KDN56339.1"/>
    <property type="molecule type" value="Genomic_DNA"/>
</dbReference>
<evidence type="ECO:0000313" key="1">
    <source>
        <dbReference type="EMBL" id="KDN56339.1"/>
    </source>
</evidence>
<proteinExistence type="predicted"/>